<evidence type="ECO:0000256" key="4">
    <source>
        <dbReference type="ARBA" id="ARBA00023295"/>
    </source>
</evidence>
<keyword evidence="3 5" id="KW-0378">Hydrolase</keyword>
<dbReference type="Pfam" id="PF08244">
    <property type="entry name" value="Glyco_hydro_32C"/>
    <property type="match status" value="1"/>
</dbReference>
<dbReference type="GO" id="GO:0005975">
    <property type="term" value="P:carbohydrate metabolic process"/>
    <property type="evidence" value="ECO:0007669"/>
    <property type="project" value="InterPro"/>
</dbReference>
<sequence length="567" mass="65565">MKSFSIPSADEGITIEFWLRQKKNNEPLPLLVIKSDNQLLYKIQEGAGFFNYYHYTHHQKGELTLSYDEDRAEISLFYYYDKTNVYHQGVIYLIDNGTGLQCYPKSKLKEWYTQETFRPQLHFSPFQAWMNDPNGLCKIDDTYHMFYQFNPNSTEWGPMHWGHAISNDLISWTHLPVFNHPEHPLASLGATGGAFSGTTFINNEGEAEIFYTERLPAYDLYKDYIEVQKKAAIDRYGIKATHIQTILEKKIELVGCDIRDPKVWFDSETQCYRMILGSVYDGNPSVLQFVSRDSEEWAFENVLYTAPGYFAENKGRCVECPDFFQLGAKWVLTIGIVGYQEPETKRHNLLYAIIGTFDNGVFTAESEMQVLDFATEYYALQTFKDGQRQVGIAWLFNWAMKKPIKSSYNGEMSIPKEIFINANNKVAMRPVNELEKYVDEYCDVKLKAGEDHRINKGKSLRIRLEQGLQPNEDLILAGDKGEWLAISYRDGYVSIEETAVSEAQYRARAAEIKNLEIIFDAGIVELFINDGEICATKRSYKLSHCKQLKVNTLREKNIRIETLHTSW</sequence>
<evidence type="ECO:0000256" key="3">
    <source>
        <dbReference type="ARBA" id="ARBA00022801"/>
    </source>
</evidence>
<organism evidence="8 9">
    <name type="scientific">Klebsiella michiganensis</name>
    <dbReference type="NCBI Taxonomy" id="1134687"/>
    <lineage>
        <taxon>Bacteria</taxon>
        <taxon>Pseudomonadati</taxon>
        <taxon>Pseudomonadota</taxon>
        <taxon>Gammaproteobacteria</taxon>
        <taxon>Enterobacterales</taxon>
        <taxon>Enterobacteriaceae</taxon>
        <taxon>Klebsiella/Raoultella group</taxon>
        <taxon>Klebsiella</taxon>
    </lineage>
</organism>
<dbReference type="EC" id="3.2.1.26" evidence="2"/>
<dbReference type="Proteomes" id="UP001060345">
    <property type="component" value="Chromosome"/>
</dbReference>
<keyword evidence="4 5" id="KW-0326">Glycosidase</keyword>
<dbReference type="PANTHER" id="PTHR43101">
    <property type="entry name" value="BETA-FRUCTOSIDASE"/>
    <property type="match status" value="1"/>
</dbReference>
<evidence type="ECO:0000313" key="9">
    <source>
        <dbReference type="Proteomes" id="UP001060345"/>
    </source>
</evidence>
<dbReference type="EMBL" id="CP102103">
    <property type="protein sequence ID" value="UWZ72708.1"/>
    <property type="molecule type" value="Genomic_DNA"/>
</dbReference>
<dbReference type="AlphaFoldDB" id="A0AAW7C7J3"/>
<dbReference type="InterPro" id="IPR051214">
    <property type="entry name" value="GH32_Enzymes"/>
</dbReference>
<gene>
    <name evidence="8" type="ORF">NP224_21210</name>
</gene>
<protein>
    <recommendedName>
        <fullName evidence="2">beta-fructofuranosidase</fullName>
        <ecNumber evidence="2">3.2.1.26</ecNumber>
    </recommendedName>
</protein>
<dbReference type="InterPro" id="IPR013189">
    <property type="entry name" value="Glyco_hydro_32_C"/>
</dbReference>
<reference evidence="8" key="1">
    <citation type="submission" date="2022-08" db="EMBL/GenBank/DDBJ databases">
        <title>Genomic characterization and comparative genomic analysis of a strain of klebsiella michiganensis carrying blaKPC-2 isolated from the blood of children with very preterm bloodstream infection.</title>
        <authorList>
            <person name="Zhang N."/>
        </authorList>
    </citation>
    <scope>NUCLEOTIDE SEQUENCE</scope>
    <source>
        <strain evidence="8">BSI-KPN166</strain>
    </source>
</reference>
<dbReference type="Gene3D" id="2.115.10.20">
    <property type="entry name" value="Glycosyl hydrolase domain, family 43"/>
    <property type="match status" value="1"/>
</dbReference>
<evidence type="ECO:0000256" key="1">
    <source>
        <dbReference type="ARBA" id="ARBA00009902"/>
    </source>
</evidence>
<dbReference type="GO" id="GO:0004564">
    <property type="term" value="F:beta-fructofuranosidase activity"/>
    <property type="evidence" value="ECO:0007669"/>
    <property type="project" value="UniProtKB-EC"/>
</dbReference>
<feature type="domain" description="Glycosyl hydrolase family 32 C-terminal" evidence="7">
    <location>
        <begin position="501"/>
        <end position="549"/>
    </location>
</feature>
<dbReference type="InterPro" id="IPR023296">
    <property type="entry name" value="Glyco_hydro_beta-prop_sf"/>
</dbReference>
<evidence type="ECO:0000256" key="5">
    <source>
        <dbReference type="RuleBase" id="RU362110"/>
    </source>
</evidence>
<dbReference type="SMART" id="SM00640">
    <property type="entry name" value="Glyco_32"/>
    <property type="match status" value="1"/>
</dbReference>
<proteinExistence type="inferred from homology"/>
<dbReference type="InterPro" id="IPR018053">
    <property type="entry name" value="Glyco_hydro_32_AS"/>
</dbReference>
<dbReference type="InterPro" id="IPR013148">
    <property type="entry name" value="Glyco_hydro_32_N"/>
</dbReference>
<dbReference type="PROSITE" id="PS00609">
    <property type="entry name" value="GLYCOSYL_HYDROL_F32"/>
    <property type="match status" value="1"/>
</dbReference>
<dbReference type="CDD" id="cd18625">
    <property type="entry name" value="GH32_BfrA-like"/>
    <property type="match status" value="1"/>
</dbReference>
<accession>A0AAW7C7J3</accession>
<dbReference type="RefSeq" id="WP_064378268.1">
    <property type="nucleotide sequence ID" value="NZ_CABGVP010000002.1"/>
</dbReference>
<dbReference type="SUPFAM" id="SSF49899">
    <property type="entry name" value="Concanavalin A-like lectins/glucanases"/>
    <property type="match status" value="1"/>
</dbReference>
<dbReference type="Pfam" id="PF00251">
    <property type="entry name" value="Glyco_hydro_32N"/>
    <property type="match status" value="1"/>
</dbReference>
<evidence type="ECO:0000259" key="7">
    <source>
        <dbReference type="Pfam" id="PF08244"/>
    </source>
</evidence>
<dbReference type="SUPFAM" id="SSF75005">
    <property type="entry name" value="Arabinanase/levansucrase/invertase"/>
    <property type="match status" value="1"/>
</dbReference>
<dbReference type="InterPro" id="IPR013320">
    <property type="entry name" value="ConA-like_dom_sf"/>
</dbReference>
<dbReference type="Gene3D" id="2.60.120.560">
    <property type="entry name" value="Exo-inulinase, domain 1"/>
    <property type="match status" value="1"/>
</dbReference>
<dbReference type="InterPro" id="IPR001362">
    <property type="entry name" value="Glyco_hydro_32"/>
</dbReference>
<feature type="domain" description="Glycosyl hydrolase family 32 N-terminal" evidence="6">
    <location>
        <begin position="122"/>
        <end position="430"/>
    </location>
</feature>
<evidence type="ECO:0000259" key="6">
    <source>
        <dbReference type="Pfam" id="PF00251"/>
    </source>
</evidence>
<evidence type="ECO:0000256" key="2">
    <source>
        <dbReference type="ARBA" id="ARBA00012758"/>
    </source>
</evidence>
<comment type="similarity">
    <text evidence="1 5">Belongs to the glycosyl hydrolase 32 family.</text>
</comment>
<name>A0AAW7C7J3_9ENTR</name>
<evidence type="ECO:0000313" key="8">
    <source>
        <dbReference type="EMBL" id="UWZ72708.1"/>
    </source>
</evidence>
<dbReference type="PANTHER" id="PTHR43101:SF1">
    <property type="entry name" value="BETA-FRUCTOSIDASE"/>
    <property type="match status" value="1"/>
</dbReference>